<feature type="transmembrane region" description="Helical" evidence="11">
    <location>
        <begin position="31"/>
        <end position="52"/>
    </location>
</feature>
<evidence type="ECO:0000256" key="11">
    <source>
        <dbReference type="RuleBase" id="RU363032"/>
    </source>
</evidence>
<dbReference type="SUPFAM" id="SSF161098">
    <property type="entry name" value="MetI-like"/>
    <property type="match status" value="2"/>
</dbReference>
<dbReference type="InterPro" id="IPR035906">
    <property type="entry name" value="MetI-like_sf"/>
</dbReference>
<feature type="transmembrane region" description="Helical" evidence="11">
    <location>
        <begin position="561"/>
        <end position="581"/>
    </location>
</feature>
<dbReference type="Proteomes" id="UP000255099">
    <property type="component" value="Unassembled WGS sequence"/>
</dbReference>
<comment type="subunit">
    <text evidence="9">The complex is composed of two ATP-binding proteins (PotG), two transmembrane proteins (PotH and PotI) and a solute-binding protein (PotF).</text>
</comment>
<evidence type="ECO:0000256" key="3">
    <source>
        <dbReference type="ARBA" id="ARBA00022448"/>
    </source>
</evidence>
<dbReference type="InterPro" id="IPR000515">
    <property type="entry name" value="MetI-like"/>
</dbReference>
<reference evidence="13 14" key="1">
    <citation type="submission" date="2018-06" db="EMBL/GenBank/DDBJ databases">
        <authorList>
            <consortium name="Pathogen Informatics"/>
            <person name="Doyle S."/>
        </authorList>
    </citation>
    <scope>NUCLEOTIDE SEQUENCE [LARGE SCALE GENOMIC DNA]</scope>
    <source>
        <strain evidence="13 14">NCTC9637</strain>
    </source>
</reference>
<feature type="transmembrane region" description="Helical" evidence="11">
    <location>
        <begin position="326"/>
        <end position="352"/>
    </location>
</feature>
<evidence type="ECO:0000256" key="1">
    <source>
        <dbReference type="ARBA" id="ARBA00004429"/>
    </source>
</evidence>
<proteinExistence type="inferred from homology"/>
<evidence type="ECO:0000256" key="10">
    <source>
        <dbReference type="ARBA" id="ARBA00073515"/>
    </source>
</evidence>
<comment type="subcellular location">
    <subcellularLocation>
        <location evidence="1">Cell inner membrane</location>
        <topology evidence="1">Multi-pass membrane protein</topology>
    </subcellularLocation>
    <subcellularLocation>
        <location evidence="11">Cell membrane</location>
        <topology evidence="11">Multi-pass membrane protein</topology>
    </subcellularLocation>
</comment>
<dbReference type="GO" id="GO:0055085">
    <property type="term" value="P:transmembrane transport"/>
    <property type="evidence" value="ECO:0007669"/>
    <property type="project" value="InterPro"/>
</dbReference>
<dbReference type="CDD" id="cd06261">
    <property type="entry name" value="TM_PBP2"/>
    <property type="match status" value="2"/>
</dbReference>
<keyword evidence="3 11" id="KW-0813">Transport</keyword>
<evidence type="ECO:0000256" key="9">
    <source>
        <dbReference type="ARBA" id="ARBA00063483"/>
    </source>
</evidence>
<dbReference type="Gene3D" id="1.10.3720.10">
    <property type="entry name" value="MetI-like"/>
    <property type="match status" value="2"/>
</dbReference>
<keyword evidence="5" id="KW-0997">Cell inner membrane</keyword>
<evidence type="ECO:0000256" key="6">
    <source>
        <dbReference type="ARBA" id="ARBA00022692"/>
    </source>
</evidence>
<comment type="similarity">
    <text evidence="2">Belongs to the binding-protein-dependent transport system permease family. CysTW subfamily.</text>
</comment>
<protein>
    <recommendedName>
        <fullName evidence="10">Putrescine transport system permease protein PotI</fullName>
    </recommendedName>
</protein>
<dbReference type="FunFam" id="1.10.3720.10:FF:000040">
    <property type="entry name" value="Putrescine ABC transporter, permease protein PotI"/>
    <property type="match status" value="1"/>
</dbReference>
<dbReference type="AlphaFoldDB" id="A0A377W513"/>
<feature type="transmembrane region" description="Helical" evidence="11">
    <location>
        <begin position="284"/>
        <end position="305"/>
    </location>
</feature>
<gene>
    <name evidence="13" type="primary">potH_1</name>
    <name evidence="13" type="ORF">NCTC9637_04560</name>
</gene>
<dbReference type="PANTHER" id="PTHR42929:SF3">
    <property type="entry name" value="PUTRESCINE TRANSPORT SYSTEM PERMEASE PROTEIN POTH"/>
    <property type="match status" value="1"/>
</dbReference>
<evidence type="ECO:0000256" key="2">
    <source>
        <dbReference type="ARBA" id="ARBA00007069"/>
    </source>
</evidence>
<feature type="transmembrane region" description="Helical" evidence="11">
    <location>
        <begin position="103"/>
        <end position="122"/>
    </location>
</feature>
<sequence>MNTVESPSGAKKPGGFALWAARLQMAHGRKLVIALPYLWLILLFMLPFLIVFKISLAEMARAIPPYTELMEWADGQLTLTLNFANFLQLTDDPLYFEAYLQSLQVAGISTICCLLLGYPLAWAVAHSKPSTRNILLLLVILPSWTSFLIRVYAWMGLLKSNGVLNNFLLWLGVIDQPLEILHTNLAVYIGIVYAYLPFMVLPIYTALTRIDYSLVEASLDLGARPLKTFFQVIVPLTKGGIIAGSMLVFIPAVGEFVIPELLGGPDSIMIGRVLWQEFFNNRDWPVASAVAIVMLLLLIVPIMWFHKHQQKTDRRAGMNDLPVVRSPWRILILVLGFTFLYAPMLMLVLYSFNSSKLVTVWAGWSTRWYSELFHDDAMMSAVGLSLTIAACAATAAAILGTIAAVVMVRFGRFRGSNGFAFMITAPLVMPDVITGLSLLLLFVALGHAIGWPSDRGMLTIWLAHVTFCTAYVAVVISSRLRELDHSIEEAAMDLGAAPLKVFFVITLPMIMPAVISGWLLAFTLSLDDLVIASFVSGPGATTLPMLVFSSVRMGVNPEINALATLILGVVGIVGFIAWYLMARAEKQRVRDIQRARQG</sequence>
<organism evidence="13 14">
    <name type="scientific">Klebsiella pneumoniae</name>
    <dbReference type="NCBI Taxonomy" id="573"/>
    <lineage>
        <taxon>Bacteria</taxon>
        <taxon>Pseudomonadati</taxon>
        <taxon>Pseudomonadota</taxon>
        <taxon>Gammaproteobacteria</taxon>
        <taxon>Enterobacterales</taxon>
        <taxon>Enterobacteriaceae</taxon>
        <taxon>Klebsiella/Raoultella group</taxon>
        <taxon>Klebsiella</taxon>
        <taxon>Klebsiella pneumoniae complex</taxon>
    </lineage>
</organism>
<feature type="transmembrane region" description="Helical" evidence="11">
    <location>
        <begin position="501"/>
        <end position="523"/>
    </location>
</feature>
<dbReference type="GO" id="GO:0005886">
    <property type="term" value="C:plasma membrane"/>
    <property type="evidence" value="ECO:0007669"/>
    <property type="project" value="UniProtKB-SubCell"/>
</dbReference>
<feature type="transmembrane region" description="Helical" evidence="11">
    <location>
        <begin position="134"/>
        <end position="155"/>
    </location>
</feature>
<dbReference type="FunFam" id="1.10.3720.10:FF:000043">
    <property type="entry name" value="Putrescine ABC transporter permease PotH"/>
    <property type="match status" value="1"/>
</dbReference>
<keyword evidence="6 11" id="KW-0812">Transmembrane</keyword>
<evidence type="ECO:0000256" key="8">
    <source>
        <dbReference type="ARBA" id="ARBA00023136"/>
    </source>
</evidence>
<evidence type="ECO:0000313" key="13">
    <source>
        <dbReference type="EMBL" id="STT49599.1"/>
    </source>
</evidence>
<evidence type="ECO:0000256" key="5">
    <source>
        <dbReference type="ARBA" id="ARBA00022519"/>
    </source>
</evidence>
<feature type="transmembrane region" description="Helical" evidence="11">
    <location>
        <begin position="458"/>
        <end position="480"/>
    </location>
</feature>
<keyword evidence="4" id="KW-1003">Cell membrane</keyword>
<dbReference type="PANTHER" id="PTHR42929">
    <property type="entry name" value="INNER MEMBRANE ABC TRANSPORTER PERMEASE PROTEIN YDCU-RELATED-RELATED"/>
    <property type="match status" value="1"/>
</dbReference>
<evidence type="ECO:0000256" key="4">
    <source>
        <dbReference type="ARBA" id="ARBA00022475"/>
    </source>
</evidence>
<dbReference type="EMBL" id="UGLB01000003">
    <property type="protein sequence ID" value="STT49599.1"/>
    <property type="molecule type" value="Genomic_DNA"/>
</dbReference>
<evidence type="ECO:0000313" key="14">
    <source>
        <dbReference type="Proteomes" id="UP000255099"/>
    </source>
</evidence>
<accession>A0A377W513</accession>
<feature type="transmembrane region" description="Helical" evidence="11">
    <location>
        <begin position="419"/>
        <end position="446"/>
    </location>
</feature>
<name>A0A377W513_KLEPN</name>
<dbReference type="NCBIfam" id="NF007889">
    <property type="entry name" value="PRK10592.1"/>
    <property type="match status" value="1"/>
</dbReference>
<feature type="transmembrane region" description="Helical" evidence="11">
    <location>
        <begin position="228"/>
        <end position="253"/>
    </location>
</feature>
<keyword evidence="8 11" id="KW-0472">Membrane</keyword>
<dbReference type="Pfam" id="PF00528">
    <property type="entry name" value="BPD_transp_1"/>
    <property type="match status" value="2"/>
</dbReference>
<feature type="transmembrane region" description="Helical" evidence="11">
    <location>
        <begin position="185"/>
        <end position="207"/>
    </location>
</feature>
<feature type="transmembrane region" description="Helical" evidence="11">
    <location>
        <begin position="377"/>
        <end position="407"/>
    </location>
</feature>
<feature type="domain" description="ABC transmembrane type-1" evidence="12">
    <location>
        <begin position="382"/>
        <end position="577"/>
    </location>
</feature>
<evidence type="ECO:0000256" key="7">
    <source>
        <dbReference type="ARBA" id="ARBA00022989"/>
    </source>
</evidence>
<keyword evidence="7 11" id="KW-1133">Transmembrane helix</keyword>
<dbReference type="NCBIfam" id="NF007963">
    <property type="entry name" value="PRK10683.1"/>
    <property type="match status" value="1"/>
</dbReference>
<dbReference type="PROSITE" id="PS50928">
    <property type="entry name" value="ABC_TM1"/>
    <property type="match status" value="2"/>
</dbReference>
<feature type="domain" description="ABC transmembrane type-1" evidence="12">
    <location>
        <begin position="99"/>
        <end position="305"/>
    </location>
</feature>
<evidence type="ECO:0000259" key="12">
    <source>
        <dbReference type="PROSITE" id="PS50928"/>
    </source>
</evidence>